<dbReference type="EMBL" id="CP074352">
    <property type="protein sequence ID" value="UYU33237.1"/>
    <property type="molecule type" value="Genomic_DNA"/>
</dbReference>
<accession>A0ABY6JHC6</accession>
<evidence type="ECO:0000313" key="1">
    <source>
        <dbReference type="EMBL" id="UYU33237.1"/>
    </source>
</evidence>
<sequence length="78" mass="8301">MKIIYQSEYGVAVLSPADCGLTVLEIGQKDVPAGLPFWLVNEAVLPLDIPQEAWELDEAALGEPSGIGGTYREVAGND</sequence>
<reference evidence="1 2" key="1">
    <citation type="submission" date="2021-05" db="EMBL/GenBank/DDBJ databases">
        <title>Isolation, identification, and the growth promoting effects of Pantoea dispersa strain YSD J2 from the aboveground leaves of Cyperus esculentus L.Var. Sativus.</title>
        <authorList>
            <person name="Wang S."/>
            <person name="Tang X.M."/>
            <person name="Huang Y.N."/>
        </authorList>
    </citation>
    <scope>NUCLEOTIDE SEQUENCE [LARGE SCALE GENOMIC DNA]</scope>
    <source>
        <strain evidence="2">YSD YN2</strain>
    </source>
</reference>
<keyword evidence="2" id="KW-1185">Reference proteome</keyword>
<dbReference type="RefSeq" id="WP_051640552.1">
    <property type="nucleotide sequence ID" value="NZ_CP074352.1"/>
</dbReference>
<evidence type="ECO:0000313" key="2">
    <source>
        <dbReference type="Proteomes" id="UP001156318"/>
    </source>
</evidence>
<dbReference type="Proteomes" id="UP001156318">
    <property type="component" value="Chromosome"/>
</dbReference>
<protein>
    <submittedName>
        <fullName evidence="1">Uncharacterized protein</fullName>
    </submittedName>
</protein>
<organism evidence="1 2">
    <name type="scientific">Siccibacter colletis</name>
    <dbReference type="NCBI Taxonomy" id="1505757"/>
    <lineage>
        <taxon>Bacteria</taxon>
        <taxon>Pseudomonadati</taxon>
        <taxon>Pseudomonadota</taxon>
        <taxon>Gammaproteobacteria</taxon>
        <taxon>Enterobacterales</taxon>
        <taxon>Enterobacteriaceae</taxon>
        <taxon>Siccibacter</taxon>
    </lineage>
</organism>
<proteinExistence type="predicted"/>
<gene>
    <name evidence="1" type="ORF">KFZ77_06925</name>
</gene>
<name>A0ABY6JHC6_9ENTR</name>